<protein>
    <submittedName>
        <fullName evidence="2">Uncharacterized protein</fullName>
    </submittedName>
</protein>
<dbReference type="EMBL" id="JAIWYP010000006">
    <property type="protein sequence ID" value="KAH3804721.1"/>
    <property type="molecule type" value="Genomic_DNA"/>
</dbReference>
<dbReference type="Proteomes" id="UP000828390">
    <property type="component" value="Unassembled WGS sequence"/>
</dbReference>
<proteinExistence type="predicted"/>
<feature type="region of interest" description="Disordered" evidence="1">
    <location>
        <begin position="71"/>
        <end position="113"/>
    </location>
</feature>
<reference evidence="2" key="2">
    <citation type="submission" date="2020-11" db="EMBL/GenBank/DDBJ databases">
        <authorList>
            <person name="McCartney M.A."/>
            <person name="Auch B."/>
            <person name="Kono T."/>
            <person name="Mallez S."/>
            <person name="Becker A."/>
            <person name="Gohl D.M."/>
            <person name="Silverstein K.A.T."/>
            <person name="Koren S."/>
            <person name="Bechman K.B."/>
            <person name="Herman A."/>
            <person name="Abrahante J.E."/>
            <person name="Garbe J."/>
        </authorList>
    </citation>
    <scope>NUCLEOTIDE SEQUENCE</scope>
    <source>
        <strain evidence="2">Duluth1</strain>
        <tissue evidence="2">Whole animal</tissue>
    </source>
</reference>
<evidence type="ECO:0000313" key="2">
    <source>
        <dbReference type="EMBL" id="KAH3804721.1"/>
    </source>
</evidence>
<reference evidence="2" key="1">
    <citation type="journal article" date="2019" name="bioRxiv">
        <title>The Genome of the Zebra Mussel, Dreissena polymorpha: A Resource for Invasive Species Research.</title>
        <authorList>
            <person name="McCartney M.A."/>
            <person name="Auch B."/>
            <person name="Kono T."/>
            <person name="Mallez S."/>
            <person name="Zhang Y."/>
            <person name="Obille A."/>
            <person name="Becker A."/>
            <person name="Abrahante J.E."/>
            <person name="Garbe J."/>
            <person name="Badalamenti J.P."/>
            <person name="Herman A."/>
            <person name="Mangelson H."/>
            <person name="Liachko I."/>
            <person name="Sullivan S."/>
            <person name="Sone E.D."/>
            <person name="Koren S."/>
            <person name="Silverstein K.A.T."/>
            <person name="Beckman K.B."/>
            <person name="Gohl D.M."/>
        </authorList>
    </citation>
    <scope>NUCLEOTIDE SEQUENCE</scope>
    <source>
        <strain evidence="2">Duluth1</strain>
        <tissue evidence="2">Whole animal</tissue>
    </source>
</reference>
<evidence type="ECO:0000256" key="1">
    <source>
        <dbReference type="SAM" id="MobiDB-lite"/>
    </source>
</evidence>
<evidence type="ECO:0000313" key="3">
    <source>
        <dbReference type="Proteomes" id="UP000828390"/>
    </source>
</evidence>
<feature type="compositionally biased region" description="Basic and acidic residues" evidence="1">
    <location>
        <begin position="86"/>
        <end position="98"/>
    </location>
</feature>
<name>A0A9D4FUU6_DREPO</name>
<accession>A0A9D4FUU6</accession>
<dbReference type="AlphaFoldDB" id="A0A9D4FUU6"/>
<gene>
    <name evidence="2" type="ORF">DPMN_133009</name>
</gene>
<comment type="caution">
    <text evidence="2">The sequence shown here is derived from an EMBL/GenBank/DDBJ whole genome shotgun (WGS) entry which is preliminary data.</text>
</comment>
<sequence>MWASARTVGHGLPTTLLSVNGIWVSGSGSSNMNTTYVAFDFIIVGMNTKKNDGLWSQYDDLTGEITKIGNTRGRQHTRTNNSQRNVVREDYREGSEAERSDDESEAGATGGVE</sequence>
<keyword evidence="3" id="KW-1185">Reference proteome</keyword>
<organism evidence="2 3">
    <name type="scientific">Dreissena polymorpha</name>
    <name type="common">Zebra mussel</name>
    <name type="synonym">Mytilus polymorpha</name>
    <dbReference type="NCBI Taxonomy" id="45954"/>
    <lineage>
        <taxon>Eukaryota</taxon>
        <taxon>Metazoa</taxon>
        <taxon>Spiralia</taxon>
        <taxon>Lophotrochozoa</taxon>
        <taxon>Mollusca</taxon>
        <taxon>Bivalvia</taxon>
        <taxon>Autobranchia</taxon>
        <taxon>Heteroconchia</taxon>
        <taxon>Euheterodonta</taxon>
        <taxon>Imparidentia</taxon>
        <taxon>Neoheterodontei</taxon>
        <taxon>Myida</taxon>
        <taxon>Dreissenoidea</taxon>
        <taxon>Dreissenidae</taxon>
        <taxon>Dreissena</taxon>
    </lineage>
</organism>